<organism evidence="3 4">
    <name type="scientific">Miscanthus lutarioriparius</name>
    <dbReference type="NCBI Taxonomy" id="422564"/>
    <lineage>
        <taxon>Eukaryota</taxon>
        <taxon>Viridiplantae</taxon>
        <taxon>Streptophyta</taxon>
        <taxon>Embryophyta</taxon>
        <taxon>Tracheophyta</taxon>
        <taxon>Spermatophyta</taxon>
        <taxon>Magnoliopsida</taxon>
        <taxon>Liliopsida</taxon>
        <taxon>Poales</taxon>
        <taxon>Poaceae</taxon>
        <taxon>PACMAD clade</taxon>
        <taxon>Panicoideae</taxon>
        <taxon>Andropogonodae</taxon>
        <taxon>Andropogoneae</taxon>
        <taxon>Saccharinae</taxon>
        <taxon>Miscanthus</taxon>
    </lineage>
</organism>
<dbReference type="InterPro" id="IPR000477">
    <property type="entry name" value="RT_dom"/>
</dbReference>
<protein>
    <recommendedName>
        <fullName evidence="2">Reverse transcriptase domain-containing protein</fullName>
    </recommendedName>
</protein>
<dbReference type="PROSITE" id="PS50878">
    <property type="entry name" value="RT_POL"/>
    <property type="match status" value="1"/>
</dbReference>
<dbReference type="EMBL" id="CAJGYO010000011">
    <property type="protein sequence ID" value="CAD6259973.1"/>
    <property type="molecule type" value="Genomic_DNA"/>
</dbReference>
<reference evidence="3" key="1">
    <citation type="submission" date="2020-10" db="EMBL/GenBank/DDBJ databases">
        <authorList>
            <person name="Han B."/>
            <person name="Lu T."/>
            <person name="Zhao Q."/>
            <person name="Huang X."/>
            <person name="Zhao Y."/>
        </authorList>
    </citation>
    <scope>NUCLEOTIDE SEQUENCE</scope>
</reference>
<sequence>MAYGKLQKSSKRTRTSSAGNLWPAGQPAHNQKRNNLPWTPRRKSYDSAGPGQHKLFDFFEETRLLSYEEFQVRRNAQKSLQQALKARAAYWKQRSKHKAIRESDSNTAFHRAQATQRLRRNYIRVAGASVPADLESIYDGRSSPSSSLTDPFTEAETKLALLSMNRNSAPGPDGFGPAFYKAAWTNVKVQIMEFMAAFHRGDADLERINRSHMVLIPKKPAAVDVDAFRPICLQNCSLKILSKVLTRRLQDDIPNLIDLNQTGFIKGRSISDTFVYAVELVQVCHKRRRPAIVLKLDFAKAFDTVNWDGMFRVMRARGFSERWIGWMNTILTSSKSAVLVNGCPGPWITCKRGLRQGDPISPYLFLLVAETLQGLIRSCGGIKHPTEEGLPCAVLQYADDTLIVLKGELTVRITIRSTYQLWKSTLVPIHMDEHIVTDCVEVIGCRREGFPQPYLGLPLSVHKLPLSAYTPYIQKIDRYLSSWQANLLNPMGRTVLVNSVLDSQLVYFMSSQQLPPSVLHQMDRKRRAFLWSGEKTGKSSPASCLVSWIQVCAPKELGGLGIKDMGTQNICLLLKLIHKLHGPQSSAWARWVQGRASLSTLKGDIHGEHWEVLRSLLPLYQAITTVHLGDGKSCSFWLDVWHGDEALADIYPALYSHCTIKDATVCDMVTSGLQQALVPRLSQRTTQDLQVVEGMLADVQLLESPDHRSSVFSKGASGLDSGAIYRLLKARGHPNDERASFIWQNSAPPRVQMFMWLLVQRRIQCRTVLHRKQVLHDCTCEICHEEDETPEHIISGCKLGNEFWRRLNMTSMLGTSADSFHTLSPQGGAPREEFSAFIALACWHLWKARNAAVFRNETLTLTQLFAACKATAEQWRFRFSKKKKHIADTWCQIFEMARQGQG</sequence>
<keyword evidence="4" id="KW-1185">Reference proteome</keyword>
<evidence type="ECO:0000256" key="1">
    <source>
        <dbReference type="SAM" id="MobiDB-lite"/>
    </source>
</evidence>
<dbReference type="InterPro" id="IPR043502">
    <property type="entry name" value="DNA/RNA_pol_sf"/>
</dbReference>
<accession>A0A811QUQ8</accession>
<dbReference type="PANTHER" id="PTHR33116:SF78">
    <property type="entry name" value="OS12G0587133 PROTEIN"/>
    <property type="match status" value="1"/>
</dbReference>
<dbReference type="OrthoDB" id="692533at2759"/>
<dbReference type="SUPFAM" id="SSF56672">
    <property type="entry name" value="DNA/RNA polymerases"/>
    <property type="match status" value="1"/>
</dbReference>
<feature type="domain" description="Reverse transcriptase" evidence="2">
    <location>
        <begin position="197"/>
        <end position="459"/>
    </location>
</feature>
<dbReference type="CDD" id="cd01650">
    <property type="entry name" value="RT_nLTR_like"/>
    <property type="match status" value="1"/>
</dbReference>
<dbReference type="PANTHER" id="PTHR33116">
    <property type="entry name" value="REVERSE TRANSCRIPTASE ZINC-BINDING DOMAIN-CONTAINING PROTEIN-RELATED-RELATED"/>
    <property type="match status" value="1"/>
</dbReference>
<feature type="region of interest" description="Disordered" evidence="1">
    <location>
        <begin position="1"/>
        <end position="49"/>
    </location>
</feature>
<dbReference type="Proteomes" id="UP000604825">
    <property type="component" value="Unassembled WGS sequence"/>
</dbReference>
<gene>
    <name evidence="3" type="ORF">NCGR_LOCUS43410</name>
</gene>
<dbReference type="Pfam" id="PF13966">
    <property type="entry name" value="zf-RVT"/>
    <property type="match status" value="1"/>
</dbReference>
<dbReference type="Pfam" id="PF00078">
    <property type="entry name" value="RVT_1"/>
    <property type="match status" value="1"/>
</dbReference>
<dbReference type="AlphaFoldDB" id="A0A811QUQ8"/>
<comment type="caution">
    <text evidence="3">The sequence shown here is derived from an EMBL/GenBank/DDBJ whole genome shotgun (WGS) entry which is preliminary data.</text>
</comment>
<evidence type="ECO:0000259" key="2">
    <source>
        <dbReference type="PROSITE" id="PS50878"/>
    </source>
</evidence>
<dbReference type="InterPro" id="IPR026960">
    <property type="entry name" value="RVT-Znf"/>
</dbReference>
<proteinExistence type="predicted"/>
<name>A0A811QUQ8_9POAL</name>
<evidence type="ECO:0000313" key="3">
    <source>
        <dbReference type="EMBL" id="CAD6259973.1"/>
    </source>
</evidence>
<evidence type="ECO:0000313" key="4">
    <source>
        <dbReference type="Proteomes" id="UP000604825"/>
    </source>
</evidence>